<dbReference type="GeneID" id="5980314"/>
<proteinExistence type="predicted"/>
<reference evidence="3" key="1">
    <citation type="journal article" date="2007" name="Plant Cell">
        <title>Dothideomycete-plant interactions illuminated by genome sequencing and EST analysis of the wheat pathogen Stagonospora nodorum.</title>
        <authorList>
            <person name="Hane J.K."/>
            <person name="Lowe R.G."/>
            <person name="Solomon P.S."/>
            <person name="Tan K.C."/>
            <person name="Schoch C.L."/>
            <person name="Spatafora J.W."/>
            <person name="Crous P.W."/>
            <person name="Kodira C."/>
            <person name="Birren B.W."/>
            <person name="Galagan J.E."/>
            <person name="Torriani S.F."/>
            <person name="McDonald B.A."/>
            <person name="Oliver R.P."/>
        </authorList>
    </citation>
    <scope>NUCLEOTIDE SEQUENCE [LARGE SCALE GENOMIC DNA]</scope>
    <source>
        <strain evidence="3">SN15 / ATCC MYA-4574 / FGSC 10173</strain>
    </source>
</reference>
<dbReference type="EMBL" id="CH445349">
    <property type="protein sequence ID" value="EAT79514.1"/>
    <property type="molecule type" value="Genomic_DNA"/>
</dbReference>
<dbReference type="KEGG" id="pno:SNOG_13187"/>
<dbReference type="InParanoid" id="Q0U4X7"/>
<gene>
    <name evidence="2" type="ORF">SNOG_13187</name>
</gene>
<dbReference type="Proteomes" id="UP000001055">
    <property type="component" value="Unassembled WGS sequence"/>
</dbReference>
<evidence type="ECO:0000313" key="2">
    <source>
        <dbReference type="EMBL" id="EAT79514.1"/>
    </source>
</evidence>
<protein>
    <submittedName>
        <fullName evidence="2">Uncharacterized protein</fullName>
    </submittedName>
</protein>
<feature type="compositionally biased region" description="Basic residues" evidence="1">
    <location>
        <begin position="60"/>
        <end position="71"/>
    </location>
</feature>
<evidence type="ECO:0000256" key="1">
    <source>
        <dbReference type="SAM" id="MobiDB-lite"/>
    </source>
</evidence>
<feature type="region of interest" description="Disordered" evidence="1">
    <location>
        <begin position="41"/>
        <end position="71"/>
    </location>
</feature>
<name>Q0U4X7_PHANO</name>
<dbReference type="AlphaFoldDB" id="Q0U4X7"/>
<accession>Q0U4X7</accession>
<organism evidence="2 3">
    <name type="scientific">Phaeosphaeria nodorum (strain SN15 / ATCC MYA-4574 / FGSC 10173)</name>
    <name type="common">Glume blotch fungus</name>
    <name type="synonym">Parastagonospora nodorum</name>
    <dbReference type="NCBI Taxonomy" id="321614"/>
    <lineage>
        <taxon>Eukaryota</taxon>
        <taxon>Fungi</taxon>
        <taxon>Dikarya</taxon>
        <taxon>Ascomycota</taxon>
        <taxon>Pezizomycotina</taxon>
        <taxon>Dothideomycetes</taxon>
        <taxon>Pleosporomycetidae</taxon>
        <taxon>Pleosporales</taxon>
        <taxon>Pleosporineae</taxon>
        <taxon>Phaeosphaeriaceae</taxon>
        <taxon>Parastagonospora</taxon>
    </lineage>
</organism>
<sequence length="71" mass="8103">MENNPTEIVLHPLEHCWTMSNMRRSAMDFEFDAVAPQLGASTLAAGQEQGPIRYDPHHAPAPHRHRHRLSH</sequence>
<evidence type="ECO:0000313" key="3">
    <source>
        <dbReference type="Proteomes" id="UP000001055"/>
    </source>
</evidence>
<dbReference type="RefSeq" id="XP_001803399.1">
    <property type="nucleotide sequence ID" value="XM_001803347.1"/>
</dbReference>